<name>A0A165B327_9SYNE</name>
<accession>A0A165B327</accession>
<evidence type="ECO:0000313" key="1">
    <source>
        <dbReference type="EMBL" id="SAY39172.1"/>
    </source>
</evidence>
<reference evidence="2" key="1">
    <citation type="submission" date="2016-02" db="EMBL/GenBank/DDBJ databases">
        <authorList>
            <person name="liu f."/>
        </authorList>
    </citation>
    <scope>NUCLEOTIDE SEQUENCE [LARGE SCALE GENOMIC DNA]</scope>
</reference>
<sequence>MNNPYLIRYPLGALQTPPHRKQVETALSLL</sequence>
<organism evidence="1 2">
    <name type="scientific">Candidatus Synechococcus spongiarum</name>
    <dbReference type="NCBI Taxonomy" id="431041"/>
    <lineage>
        <taxon>Bacteria</taxon>
        <taxon>Bacillati</taxon>
        <taxon>Cyanobacteriota</taxon>
        <taxon>Cyanophyceae</taxon>
        <taxon>Synechococcales</taxon>
        <taxon>Synechococcaceae</taxon>
        <taxon>Synechococcus</taxon>
    </lineage>
</organism>
<dbReference type="EMBL" id="FITM01000136">
    <property type="protein sequence ID" value="SAY39172.1"/>
    <property type="molecule type" value="Genomic_DNA"/>
</dbReference>
<gene>
    <name evidence="1" type="ORF">FLM9_1235</name>
</gene>
<dbReference type="AlphaFoldDB" id="A0A165B327"/>
<protein>
    <submittedName>
        <fullName evidence="1">Uncharacterized protein</fullName>
    </submittedName>
</protein>
<evidence type="ECO:0000313" key="2">
    <source>
        <dbReference type="Proteomes" id="UP000182631"/>
    </source>
</evidence>
<keyword evidence="2" id="KW-1185">Reference proteome</keyword>
<proteinExistence type="predicted"/>
<dbReference type="Proteomes" id="UP000182631">
    <property type="component" value="Unassembled WGS sequence"/>
</dbReference>